<dbReference type="Proteomes" id="UP000199021">
    <property type="component" value="Unassembled WGS sequence"/>
</dbReference>
<evidence type="ECO:0000259" key="1">
    <source>
        <dbReference type="Pfam" id="PF18962"/>
    </source>
</evidence>
<gene>
    <name evidence="2" type="ORF">SAMN05444359_106209</name>
</gene>
<evidence type="ECO:0000313" key="3">
    <source>
        <dbReference type="Proteomes" id="UP000199021"/>
    </source>
</evidence>
<sequence length="348" mass="38283">MKYFYLVICLTIIGSSLYAQRNRLAGVSGDKLYLINPETAETEEIVEINEIGDKRIRDLIYVREDSLFYGIIDSRDEPGLVSIDWDGNFVMLGKLGLPEGAVYTCEGLAYHSGTNTLWASVSLDGDDFFSESIVTVSLTDASCEYIGELKMTGRRADADNLEFLGDRLFIDDGMPAPFNRTTLYTLELSVLMDNNGDLTPIIDSESDYQSSQDLAAFSVDKMYYTTAGSELGEWQLPSGDTRNQPFPSLESSDVMTGLAVVPGEKGTTSVRAFSEVEVVLFPNPASTHINVLPKANYSCQLFDLQGRMVRESSGDSVNVIGGASGIYYLRIDGGRLRKVVVQSKTVYP</sequence>
<dbReference type="OrthoDB" id="9803927at2"/>
<dbReference type="Pfam" id="PF18962">
    <property type="entry name" value="Por_Secre_tail"/>
    <property type="match status" value="1"/>
</dbReference>
<organism evidence="2 3">
    <name type="scientific">Neolewinella agarilytica</name>
    <dbReference type="NCBI Taxonomy" id="478744"/>
    <lineage>
        <taxon>Bacteria</taxon>
        <taxon>Pseudomonadati</taxon>
        <taxon>Bacteroidota</taxon>
        <taxon>Saprospiria</taxon>
        <taxon>Saprospirales</taxon>
        <taxon>Lewinellaceae</taxon>
        <taxon>Neolewinella</taxon>
    </lineage>
</organism>
<dbReference type="InterPro" id="IPR026444">
    <property type="entry name" value="Secre_tail"/>
</dbReference>
<accession>A0A1H9E122</accession>
<feature type="domain" description="Secretion system C-terminal sorting" evidence="1">
    <location>
        <begin position="280"/>
        <end position="340"/>
    </location>
</feature>
<dbReference type="InParanoid" id="A0A1H9E122"/>
<proteinExistence type="predicted"/>
<name>A0A1H9E122_9BACT</name>
<keyword evidence="3" id="KW-1185">Reference proteome</keyword>
<dbReference type="RefSeq" id="WP_090166935.1">
    <property type="nucleotide sequence ID" value="NZ_FOFB01000006.1"/>
</dbReference>
<dbReference type="NCBIfam" id="TIGR04183">
    <property type="entry name" value="Por_Secre_tail"/>
    <property type="match status" value="1"/>
</dbReference>
<protein>
    <submittedName>
        <fullName evidence="2">Por secretion system C-terminal sorting domain-containing protein</fullName>
    </submittedName>
</protein>
<dbReference type="EMBL" id="FOFB01000006">
    <property type="protein sequence ID" value="SEQ19426.1"/>
    <property type="molecule type" value="Genomic_DNA"/>
</dbReference>
<evidence type="ECO:0000313" key="2">
    <source>
        <dbReference type="EMBL" id="SEQ19426.1"/>
    </source>
</evidence>
<reference evidence="3" key="1">
    <citation type="submission" date="2016-10" db="EMBL/GenBank/DDBJ databases">
        <authorList>
            <person name="Varghese N."/>
            <person name="Submissions S."/>
        </authorList>
    </citation>
    <scope>NUCLEOTIDE SEQUENCE [LARGE SCALE GENOMIC DNA]</scope>
    <source>
        <strain evidence="3">DSM 24740</strain>
    </source>
</reference>
<dbReference type="AlphaFoldDB" id="A0A1H9E122"/>